<dbReference type="PANTHER" id="PTHR31389">
    <property type="entry name" value="LD39211P"/>
    <property type="match status" value="1"/>
</dbReference>
<evidence type="ECO:0000256" key="1">
    <source>
        <dbReference type="SAM" id="SignalP"/>
    </source>
</evidence>
<organism evidence="2 3">
    <name type="scientific">Lymnaea stagnalis</name>
    <name type="common">Great pond snail</name>
    <name type="synonym">Helix stagnalis</name>
    <dbReference type="NCBI Taxonomy" id="6523"/>
    <lineage>
        <taxon>Eukaryota</taxon>
        <taxon>Metazoa</taxon>
        <taxon>Spiralia</taxon>
        <taxon>Lophotrochozoa</taxon>
        <taxon>Mollusca</taxon>
        <taxon>Gastropoda</taxon>
        <taxon>Heterobranchia</taxon>
        <taxon>Euthyneura</taxon>
        <taxon>Panpulmonata</taxon>
        <taxon>Hygrophila</taxon>
        <taxon>Lymnaeoidea</taxon>
        <taxon>Lymnaeidae</taxon>
        <taxon>Lymnaea</taxon>
    </lineage>
</organism>
<dbReference type="PANTHER" id="PTHR31389:SF4">
    <property type="entry name" value="LD39211P"/>
    <property type="match status" value="1"/>
</dbReference>
<name>A0AAV2IR09_LYMST</name>
<dbReference type="Proteomes" id="UP001497497">
    <property type="component" value="Unassembled WGS sequence"/>
</dbReference>
<dbReference type="AlphaFoldDB" id="A0AAV2IR09"/>
<comment type="caution">
    <text evidence="2">The sequence shown here is derived from an EMBL/GenBank/DDBJ whole genome shotgun (WGS) entry which is preliminary data.</text>
</comment>
<dbReference type="Pfam" id="PF07801">
    <property type="entry name" value="DUF1647"/>
    <property type="match status" value="1"/>
</dbReference>
<sequence>MNTFAVVFALLIIAMGLTVFLITSTQSSCSYCISVTTLSRNLEPDETESSTIEFLANELKKKLSLANVTANVENITTLCRTLKIQYVDKCNRTDIDDNCTQRQLPENLETRIEQLVFRKNLIISPYYRDVIRNMTSSITRSYDLIIVSALSSNHYNETQAMLKNLHQEVFVHLTNFLLVLFDLGLTPEERGELEKYCRCTVITFPFHLFPPHFEKMKCFAWKPPIVRSMIDKANVVIWQDASIRYTQPDVIPVMVRRTIQRGVQQRYFTGAIPNPYWTLPQMFEYFGDSPCAHMAFNQCEGTFGMYHSEPLVVKAVLDPWFGCALSPACTCPANQRAYQDCPRERDPTKLGHCMRHDQSSITVILAKLFREKFHHFVVNVHWFQDTKRGEQTIYFSK</sequence>
<dbReference type="InterPro" id="IPR012444">
    <property type="entry name" value="DUF1647"/>
</dbReference>
<accession>A0AAV2IR09</accession>
<keyword evidence="1" id="KW-0732">Signal</keyword>
<proteinExistence type="predicted"/>
<evidence type="ECO:0000313" key="3">
    <source>
        <dbReference type="Proteomes" id="UP001497497"/>
    </source>
</evidence>
<feature type="chain" id="PRO_5043954383" evidence="1">
    <location>
        <begin position="28"/>
        <end position="397"/>
    </location>
</feature>
<protein>
    <submittedName>
        <fullName evidence="2">Uncharacterized protein</fullName>
    </submittedName>
</protein>
<keyword evidence="3" id="KW-1185">Reference proteome</keyword>
<feature type="signal peptide" evidence="1">
    <location>
        <begin position="1"/>
        <end position="27"/>
    </location>
</feature>
<reference evidence="2 3" key="1">
    <citation type="submission" date="2024-04" db="EMBL/GenBank/DDBJ databases">
        <authorList>
            <consortium name="Genoscope - CEA"/>
            <person name="William W."/>
        </authorList>
    </citation>
    <scope>NUCLEOTIDE SEQUENCE [LARGE SCALE GENOMIC DNA]</scope>
</reference>
<evidence type="ECO:0000313" key="2">
    <source>
        <dbReference type="EMBL" id="CAL1548265.1"/>
    </source>
</evidence>
<gene>
    <name evidence="2" type="ORF">GSLYS_00021582001</name>
</gene>
<dbReference type="EMBL" id="CAXITT010001247">
    <property type="protein sequence ID" value="CAL1548265.1"/>
    <property type="molecule type" value="Genomic_DNA"/>
</dbReference>